<protein>
    <submittedName>
        <fullName evidence="5">Zinc finger SWIM domain-containing protein 1</fullName>
    </submittedName>
</protein>
<proteinExistence type="predicted"/>
<dbReference type="InterPro" id="IPR048326">
    <property type="entry name" value="ZSWIM1-3_helical"/>
</dbReference>
<dbReference type="Pfam" id="PF04434">
    <property type="entry name" value="SWIM"/>
    <property type="match status" value="1"/>
</dbReference>
<feature type="compositionally biased region" description="Polar residues" evidence="2">
    <location>
        <begin position="430"/>
        <end position="445"/>
    </location>
</feature>
<evidence type="ECO:0000259" key="3">
    <source>
        <dbReference type="PROSITE" id="PS50966"/>
    </source>
</evidence>
<reference evidence="5" key="1">
    <citation type="submission" date="2025-08" db="UniProtKB">
        <authorList>
            <consortium name="RefSeq"/>
        </authorList>
    </citation>
    <scope>IDENTIFICATION</scope>
    <source>
        <tissue evidence="5">Blood</tissue>
    </source>
</reference>
<evidence type="ECO:0000256" key="2">
    <source>
        <dbReference type="SAM" id="MobiDB-lite"/>
    </source>
</evidence>
<name>A0ABM4FFG6_9AVES</name>
<keyword evidence="1" id="KW-0862">Zinc</keyword>
<dbReference type="InterPro" id="IPR045563">
    <property type="entry name" value="ZSWIM1/3_C"/>
</dbReference>
<gene>
    <name evidence="5" type="primary">ZSWIM1</name>
</gene>
<dbReference type="Pfam" id="PF19286">
    <property type="entry name" value="ZSWIM1-3_C"/>
    <property type="match status" value="1"/>
</dbReference>
<accession>A0ABM4FFG6</accession>
<dbReference type="PROSITE" id="PS50966">
    <property type="entry name" value="ZF_SWIM"/>
    <property type="match status" value="1"/>
</dbReference>
<evidence type="ECO:0000313" key="5">
    <source>
        <dbReference type="RefSeq" id="XP_067163661.1"/>
    </source>
</evidence>
<dbReference type="GeneID" id="106497573"/>
<feature type="region of interest" description="Disordered" evidence="2">
    <location>
        <begin position="430"/>
        <end position="468"/>
    </location>
</feature>
<dbReference type="InterPro" id="IPR048324">
    <property type="entry name" value="ZSWIM1-3_RNaseH-like"/>
</dbReference>
<keyword evidence="4" id="KW-1185">Reference proteome</keyword>
<keyword evidence="1" id="KW-0863">Zinc-finger</keyword>
<sequence length="641" mass="70550">MPGYTPQEITRHAGIYSPEEAVEQGMPGYTPQEITRHAGIYSPEEAVEQGMPGYAPLRRPWSRACRDVPWRRSGARREVPPVAGTMALPAAQAPAPARGSRVPYRLGFQSAAVPRVLLVHRALGPRGEALLAFLADGLGPVGGLARVVHLAVPADESAESLACVYTAFKALNPAWREIQTFLVGPDFPSLLALSEAFPAAVVRLSVFHVCKHLQQRIHQLALECRTERLILNALRNTMCAATESNLRKMHTILSHFVKPDLLPQLHVHWLLNDEIWAMHRQRSWVESSDYFKDLEIITWAISQVFCTGLSLEARITSLAKHYQKCVSKSPPDAVMCSTSHPNHQVTQTALQSPPALCSPLAPLTTSAACQGKPSQSSILGSPSTVLAHQKRPVQSSLTAVKNPLVVLQVPLAALQLPFVLQSQPANSQTLLFHNKPGSPQTSLDPSSCAAKLEVTENPEGDSDESNRKTEECIKQSLSDICTEPAARLCLNEFAVVQKSVQLIGTNEDTVNTQVLEDAHKVDQKGLNNCTCHFNQTLQLPCRHILAVLHSDRKTLQPEMLSKQWQKGRDACRAGRDGTDGLLEVLKSSWNECLDKSLAVSFLTAEISRLLTHCSSEEFERRYNALRELADSWIGPYVQVKL</sequence>
<dbReference type="PANTHER" id="PTHR31569:SF0">
    <property type="entry name" value="ZINC FINGER SWIM DOMAIN-CONTAINING PROTEIN 1"/>
    <property type="match status" value="1"/>
</dbReference>
<dbReference type="InterPro" id="IPR052579">
    <property type="entry name" value="Zinc_finger_SWIM"/>
</dbReference>
<feature type="domain" description="SWIM-type" evidence="3">
    <location>
        <begin position="510"/>
        <end position="552"/>
    </location>
</feature>
<evidence type="ECO:0000313" key="4">
    <source>
        <dbReference type="Proteomes" id="UP001652627"/>
    </source>
</evidence>
<evidence type="ECO:0000256" key="1">
    <source>
        <dbReference type="PROSITE-ProRule" id="PRU00325"/>
    </source>
</evidence>
<dbReference type="Pfam" id="PF21056">
    <property type="entry name" value="ZSWIM1-3_RNaseH-like"/>
    <property type="match status" value="1"/>
</dbReference>
<dbReference type="PANTHER" id="PTHR31569">
    <property type="entry name" value="SWIM-TYPE DOMAIN-CONTAINING PROTEIN"/>
    <property type="match status" value="1"/>
</dbReference>
<dbReference type="Proteomes" id="UP001652627">
    <property type="component" value="Chromosome 18"/>
</dbReference>
<dbReference type="RefSeq" id="XP_067163661.1">
    <property type="nucleotide sequence ID" value="XM_067307560.1"/>
</dbReference>
<dbReference type="InterPro" id="IPR007527">
    <property type="entry name" value="Znf_SWIM"/>
</dbReference>
<organism evidence="4 5">
    <name type="scientific">Apteryx mantelli</name>
    <name type="common">North Island brown kiwi</name>
    <dbReference type="NCBI Taxonomy" id="2696672"/>
    <lineage>
        <taxon>Eukaryota</taxon>
        <taxon>Metazoa</taxon>
        <taxon>Chordata</taxon>
        <taxon>Craniata</taxon>
        <taxon>Vertebrata</taxon>
        <taxon>Euteleostomi</taxon>
        <taxon>Archelosauria</taxon>
        <taxon>Archosauria</taxon>
        <taxon>Dinosauria</taxon>
        <taxon>Saurischia</taxon>
        <taxon>Theropoda</taxon>
        <taxon>Coelurosauria</taxon>
        <taxon>Aves</taxon>
        <taxon>Palaeognathae</taxon>
        <taxon>Apterygiformes</taxon>
        <taxon>Apterygidae</taxon>
        <taxon>Apteryx</taxon>
    </lineage>
</organism>
<keyword evidence="1" id="KW-0479">Metal-binding</keyword>
<dbReference type="Pfam" id="PF21600">
    <property type="entry name" value="ZSWIM1-3_helical"/>
    <property type="match status" value="1"/>
</dbReference>